<gene>
    <name evidence="1" type="ORF">L3Q82_005583</name>
</gene>
<keyword evidence="2" id="KW-1185">Reference proteome</keyword>
<evidence type="ECO:0000313" key="1">
    <source>
        <dbReference type="EMBL" id="KAI3352232.1"/>
    </source>
</evidence>
<dbReference type="EMBL" id="CM041553">
    <property type="protein sequence ID" value="KAI3352232.1"/>
    <property type="molecule type" value="Genomic_DNA"/>
</dbReference>
<proteinExistence type="predicted"/>
<comment type="caution">
    <text evidence="1">The sequence shown here is derived from an EMBL/GenBank/DDBJ whole genome shotgun (WGS) entry which is preliminary data.</text>
</comment>
<dbReference type="Proteomes" id="UP000831701">
    <property type="component" value="Chromosome 23"/>
</dbReference>
<name>A0ACB8V9C4_9TELE</name>
<accession>A0ACB8V9C4</accession>
<reference evidence="1" key="1">
    <citation type="submission" date="2022-04" db="EMBL/GenBank/DDBJ databases">
        <title>Jade perch genome.</title>
        <authorList>
            <person name="Chao B."/>
        </authorList>
    </citation>
    <scope>NUCLEOTIDE SEQUENCE</scope>
    <source>
        <strain evidence="1">CB-2022</strain>
    </source>
</reference>
<protein>
    <submittedName>
        <fullName evidence="1">Uncharacterized protein</fullName>
    </submittedName>
</protein>
<sequence>MDGSSKLGLVEFHHLWTKVQRYLEVFKSHDSDGSGTMSSHEMRAALAEAGFQVNSAVIQEIVSRYTDTSYAIDFDCFIGCLIRLEMLFKMFRILDKKNQGQIQLDLQQVKLNPEILHKLIFDWSSLLSHDFITELLFSSCSGSASPSTDGCRSRCHAPLGNTHLQPPNSPGLRSMAGIAATLQHRRDLSRGDEALRQRCFQSGQLFQDAFPALPSSLGFKELGPHSHKARGVSWKRQSPRAAVCVDLCFDLCVAPTVDQSARCLVSFFSFWVTGDCWLAAIAAIACLTLNEEVTWLNEESSHGQLATSRPTWTELQRRRVRRHLPLPDGELLFVHSAEGREFWSTLLEKAYAKLNGSYEALSGGSTTEGFEDFTGGIAEVHELSRPSPHLFHHHPEGPEPRIPDGLLHRCKLSPKTWRELQEKRGDQRGGN</sequence>
<organism evidence="1 2">
    <name type="scientific">Scortum barcoo</name>
    <name type="common">barcoo grunter</name>
    <dbReference type="NCBI Taxonomy" id="214431"/>
    <lineage>
        <taxon>Eukaryota</taxon>
        <taxon>Metazoa</taxon>
        <taxon>Chordata</taxon>
        <taxon>Craniata</taxon>
        <taxon>Vertebrata</taxon>
        <taxon>Euteleostomi</taxon>
        <taxon>Actinopterygii</taxon>
        <taxon>Neopterygii</taxon>
        <taxon>Teleostei</taxon>
        <taxon>Neoteleostei</taxon>
        <taxon>Acanthomorphata</taxon>
        <taxon>Eupercaria</taxon>
        <taxon>Centrarchiformes</taxon>
        <taxon>Terapontoidei</taxon>
        <taxon>Terapontidae</taxon>
        <taxon>Scortum</taxon>
    </lineage>
</organism>
<evidence type="ECO:0000313" key="2">
    <source>
        <dbReference type="Proteomes" id="UP000831701"/>
    </source>
</evidence>